<dbReference type="EMBL" id="JACGWN010000011">
    <property type="protein sequence ID" value="KAL0420215.1"/>
    <property type="molecule type" value="Genomic_DNA"/>
</dbReference>
<evidence type="ECO:0000313" key="1">
    <source>
        <dbReference type="EMBL" id="KAL0420215.1"/>
    </source>
</evidence>
<dbReference type="PANTHER" id="PTHR10775">
    <property type="entry name" value="OS08G0208400 PROTEIN"/>
    <property type="match status" value="1"/>
</dbReference>
<proteinExistence type="predicted"/>
<name>A0AAW2UTL5_9LAMI</name>
<reference evidence="1" key="1">
    <citation type="submission" date="2020-06" db="EMBL/GenBank/DDBJ databases">
        <authorList>
            <person name="Li T."/>
            <person name="Hu X."/>
            <person name="Zhang T."/>
            <person name="Song X."/>
            <person name="Zhang H."/>
            <person name="Dai N."/>
            <person name="Sheng W."/>
            <person name="Hou X."/>
            <person name="Wei L."/>
        </authorList>
    </citation>
    <scope>NUCLEOTIDE SEQUENCE</scope>
    <source>
        <strain evidence="1">KEN1</strain>
        <tissue evidence="1">Leaf</tissue>
    </source>
</reference>
<comment type="caution">
    <text evidence="1">The sequence shown here is derived from an EMBL/GenBank/DDBJ whole genome shotgun (WGS) entry which is preliminary data.</text>
</comment>
<dbReference type="PANTHER" id="PTHR10775:SF188">
    <property type="entry name" value="TRANSPOSASE-ASSOCIATED DOMAIN-CONTAINING PROTEIN"/>
    <property type="match status" value="1"/>
</dbReference>
<gene>
    <name evidence="1" type="ORF">Slati_3044400</name>
</gene>
<dbReference type="AlphaFoldDB" id="A0AAW2UTL5"/>
<sequence>MLYWKDDIDMNKCKFCGDASYMSIKEQDPSRKKSSYAVFRYLPLTHRLQRFYALAAIVEHVTWDAIHQMEEGSMCHSSDVEAWRHFGYKYFDFILEPCNVRLGLCIDGFAPKGSMANDLKHGEQTYLAALIEIKSDVVQEVPNKVDELLDEFRDVFPPELPKKLPPRLVYRMSSVELVELRKQLDGFLEARLIQPSKGAVWFPRSIPKEARWFEKDVC</sequence>
<reference evidence="1" key="2">
    <citation type="journal article" date="2024" name="Plant">
        <title>Genomic evolution and insights into agronomic trait innovations of Sesamum species.</title>
        <authorList>
            <person name="Miao H."/>
            <person name="Wang L."/>
            <person name="Qu L."/>
            <person name="Liu H."/>
            <person name="Sun Y."/>
            <person name="Le M."/>
            <person name="Wang Q."/>
            <person name="Wei S."/>
            <person name="Zheng Y."/>
            <person name="Lin W."/>
            <person name="Duan Y."/>
            <person name="Cao H."/>
            <person name="Xiong S."/>
            <person name="Wang X."/>
            <person name="Wei L."/>
            <person name="Li C."/>
            <person name="Ma Q."/>
            <person name="Ju M."/>
            <person name="Zhao R."/>
            <person name="Li G."/>
            <person name="Mu C."/>
            <person name="Tian Q."/>
            <person name="Mei H."/>
            <person name="Zhang T."/>
            <person name="Gao T."/>
            <person name="Zhang H."/>
        </authorList>
    </citation>
    <scope>NUCLEOTIDE SEQUENCE</scope>
    <source>
        <strain evidence="1">KEN1</strain>
    </source>
</reference>
<dbReference type="Pfam" id="PF02992">
    <property type="entry name" value="Transposase_21"/>
    <property type="match status" value="1"/>
</dbReference>
<dbReference type="InterPro" id="IPR004242">
    <property type="entry name" value="Transposase_21"/>
</dbReference>
<protein>
    <submittedName>
        <fullName evidence="1">Uncharacterized protein</fullName>
    </submittedName>
</protein>
<accession>A0AAW2UTL5</accession>
<organism evidence="1">
    <name type="scientific">Sesamum latifolium</name>
    <dbReference type="NCBI Taxonomy" id="2727402"/>
    <lineage>
        <taxon>Eukaryota</taxon>
        <taxon>Viridiplantae</taxon>
        <taxon>Streptophyta</taxon>
        <taxon>Embryophyta</taxon>
        <taxon>Tracheophyta</taxon>
        <taxon>Spermatophyta</taxon>
        <taxon>Magnoliopsida</taxon>
        <taxon>eudicotyledons</taxon>
        <taxon>Gunneridae</taxon>
        <taxon>Pentapetalae</taxon>
        <taxon>asterids</taxon>
        <taxon>lamiids</taxon>
        <taxon>Lamiales</taxon>
        <taxon>Pedaliaceae</taxon>
        <taxon>Sesamum</taxon>
    </lineage>
</organism>